<evidence type="ECO:0000313" key="1">
    <source>
        <dbReference type="EMBL" id="CAI3994180.1"/>
    </source>
</evidence>
<protein>
    <submittedName>
        <fullName evidence="1">Uncharacterized protein</fullName>
    </submittedName>
</protein>
<dbReference type="EMBL" id="CAMXCT030001918">
    <property type="protein sequence ID" value="CAL4781492.1"/>
    <property type="molecule type" value="Genomic_DNA"/>
</dbReference>
<dbReference type="Proteomes" id="UP001152797">
    <property type="component" value="Unassembled WGS sequence"/>
</dbReference>
<reference evidence="1" key="1">
    <citation type="submission" date="2022-10" db="EMBL/GenBank/DDBJ databases">
        <authorList>
            <person name="Chen Y."/>
            <person name="Dougan E. K."/>
            <person name="Chan C."/>
            <person name="Rhodes N."/>
            <person name="Thang M."/>
        </authorList>
    </citation>
    <scope>NUCLEOTIDE SEQUENCE</scope>
</reference>
<evidence type="ECO:0000313" key="2">
    <source>
        <dbReference type="EMBL" id="CAL4781492.1"/>
    </source>
</evidence>
<evidence type="ECO:0000313" key="3">
    <source>
        <dbReference type="Proteomes" id="UP001152797"/>
    </source>
</evidence>
<gene>
    <name evidence="1" type="ORF">C1SCF055_LOCUS20849</name>
</gene>
<reference evidence="2 3" key="2">
    <citation type="submission" date="2024-05" db="EMBL/GenBank/DDBJ databases">
        <authorList>
            <person name="Chen Y."/>
            <person name="Shah S."/>
            <person name="Dougan E. K."/>
            <person name="Thang M."/>
            <person name="Chan C."/>
        </authorList>
    </citation>
    <scope>NUCLEOTIDE SEQUENCE [LARGE SCALE GENOMIC DNA]</scope>
</reference>
<proteinExistence type="predicted"/>
<keyword evidence="3" id="KW-1185">Reference proteome</keyword>
<dbReference type="EMBL" id="CAMXCT010001918">
    <property type="protein sequence ID" value="CAI3994180.1"/>
    <property type="molecule type" value="Genomic_DNA"/>
</dbReference>
<name>A0A9P1CMK8_9DINO</name>
<dbReference type="AlphaFoldDB" id="A0A9P1CMK8"/>
<dbReference type="EMBL" id="CAMXCT020001918">
    <property type="protein sequence ID" value="CAL1147555.1"/>
    <property type="molecule type" value="Genomic_DNA"/>
</dbReference>
<accession>A0A9P1CMK8</accession>
<organism evidence="1">
    <name type="scientific">Cladocopium goreaui</name>
    <dbReference type="NCBI Taxonomy" id="2562237"/>
    <lineage>
        <taxon>Eukaryota</taxon>
        <taxon>Sar</taxon>
        <taxon>Alveolata</taxon>
        <taxon>Dinophyceae</taxon>
        <taxon>Suessiales</taxon>
        <taxon>Symbiodiniaceae</taxon>
        <taxon>Cladocopium</taxon>
    </lineage>
</organism>
<sequence>MESSPGHRHHHCGDWNLQKGGRRTYRLSHHQKLIPSFNAETPPNGAAAA</sequence>
<comment type="caution">
    <text evidence="1">The sequence shown here is derived from an EMBL/GenBank/DDBJ whole genome shotgun (WGS) entry which is preliminary data.</text>
</comment>